<sequence>MTSSISLFCPAQSYPVPAFRCSGNVSFRINEYPFHLLI</sequence>
<keyword evidence="2" id="KW-1185">Reference proteome</keyword>
<reference evidence="1" key="2">
    <citation type="submission" date="2015-06" db="UniProtKB">
        <authorList>
            <consortium name="EnsemblMetazoa"/>
        </authorList>
    </citation>
    <scope>IDENTIFICATION</scope>
</reference>
<dbReference type="EMBL" id="CAQQ02015296">
    <property type="status" value="NOT_ANNOTATED_CDS"/>
    <property type="molecule type" value="Genomic_DNA"/>
</dbReference>
<organism evidence="1 2">
    <name type="scientific">Megaselia scalaris</name>
    <name type="common">Humpbacked fly</name>
    <name type="synonym">Phora scalaris</name>
    <dbReference type="NCBI Taxonomy" id="36166"/>
    <lineage>
        <taxon>Eukaryota</taxon>
        <taxon>Metazoa</taxon>
        <taxon>Ecdysozoa</taxon>
        <taxon>Arthropoda</taxon>
        <taxon>Hexapoda</taxon>
        <taxon>Insecta</taxon>
        <taxon>Pterygota</taxon>
        <taxon>Neoptera</taxon>
        <taxon>Endopterygota</taxon>
        <taxon>Diptera</taxon>
        <taxon>Brachycera</taxon>
        <taxon>Muscomorpha</taxon>
        <taxon>Platypezoidea</taxon>
        <taxon>Phoridae</taxon>
        <taxon>Megaseliini</taxon>
        <taxon>Megaselia</taxon>
    </lineage>
</organism>
<proteinExistence type="predicted"/>
<dbReference type="EnsemblMetazoa" id="MESCA007518-RA">
    <property type="protein sequence ID" value="MESCA007518-PA"/>
    <property type="gene ID" value="MESCA007518"/>
</dbReference>
<evidence type="ECO:0000313" key="2">
    <source>
        <dbReference type="Proteomes" id="UP000015102"/>
    </source>
</evidence>
<reference evidence="2" key="1">
    <citation type="submission" date="2013-02" db="EMBL/GenBank/DDBJ databases">
        <authorList>
            <person name="Hughes D."/>
        </authorList>
    </citation>
    <scope>NUCLEOTIDE SEQUENCE</scope>
    <source>
        <strain>Durham</strain>
        <strain evidence="2">NC isolate 2 -- Noor lab</strain>
    </source>
</reference>
<name>T1GUU7_MEGSC</name>
<dbReference type="Proteomes" id="UP000015102">
    <property type="component" value="Unassembled WGS sequence"/>
</dbReference>
<dbReference type="HOGENOM" id="CLU_3336127_0_0_1"/>
<evidence type="ECO:0000313" key="1">
    <source>
        <dbReference type="EnsemblMetazoa" id="MESCA007518-PA"/>
    </source>
</evidence>
<protein>
    <submittedName>
        <fullName evidence="1">Uncharacterized protein</fullName>
    </submittedName>
</protein>
<accession>T1GUU7</accession>
<dbReference type="AlphaFoldDB" id="T1GUU7"/>